<dbReference type="Gene3D" id="3.80.10.10">
    <property type="entry name" value="Ribonuclease Inhibitor"/>
    <property type="match status" value="1"/>
</dbReference>
<dbReference type="Proteomes" id="UP001515500">
    <property type="component" value="Unplaced"/>
</dbReference>
<reference evidence="3" key="1">
    <citation type="submission" date="2025-08" db="UniProtKB">
        <authorList>
            <consortium name="RefSeq"/>
        </authorList>
    </citation>
    <scope>IDENTIFICATION</scope>
</reference>
<dbReference type="GeneID" id="120254420"/>
<dbReference type="Pfam" id="PF23247">
    <property type="entry name" value="LRR_RPS2"/>
    <property type="match status" value="1"/>
</dbReference>
<proteinExistence type="predicted"/>
<dbReference type="PANTHER" id="PTHR33463:SF209">
    <property type="entry name" value="DISEASE RESISTANCE PROTEIN RPS2-LIKE"/>
    <property type="match status" value="1"/>
</dbReference>
<dbReference type="PANTHER" id="PTHR33463">
    <property type="entry name" value="NB-ARC DOMAIN-CONTAINING PROTEIN-RELATED"/>
    <property type="match status" value="1"/>
</dbReference>
<dbReference type="InterPro" id="IPR032675">
    <property type="entry name" value="LRR_dom_sf"/>
</dbReference>
<keyword evidence="2" id="KW-1185">Reference proteome</keyword>
<accession>A0AB40AV50</accession>
<evidence type="ECO:0000259" key="1">
    <source>
        <dbReference type="Pfam" id="PF23247"/>
    </source>
</evidence>
<evidence type="ECO:0000313" key="3">
    <source>
        <dbReference type="RefSeq" id="XP_039118469.1"/>
    </source>
</evidence>
<dbReference type="RefSeq" id="XP_039118469.1">
    <property type="nucleotide sequence ID" value="XM_039262535.1"/>
</dbReference>
<feature type="domain" description="Disease resistance protein At4g27190-like leucine-rich repeats" evidence="1">
    <location>
        <begin position="9"/>
        <end position="135"/>
    </location>
</feature>
<organism evidence="2 3">
    <name type="scientific">Dioscorea cayennensis subsp. rotundata</name>
    <name type="common">White Guinea yam</name>
    <name type="synonym">Dioscorea rotundata</name>
    <dbReference type="NCBI Taxonomy" id="55577"/>
    <lineage>
        <taxon>Eukaryota</taxon>
        <taxon>Viridiplantae</taxon>
        <taxon>Streptophyta</taxon>
        <taxon>Embryophyta</taxon>
        <taxon>Tracheophyta</taxon>
        <taxon>Spermatophyta</taxon>
        <taxon>Magnoliopsida</taxon>
        <taxon>Liliopsida</taxon>
        <taxon>Dioscoreales</taxon>
        <taxon>Dioscoreaceae</taxon>
        <taxon>Dioscorea</taxon>
    </lineage>
</organism>
<gene>
    <name evidence="3" type="primary">LOC120254420</name>
</gene>
<dbReference type="InterPro" id="IPR057135">
    <property type="entry name" value="At4g27190-like_LRR"/>
</dbReference>
<dbReference type="SUPFAM" id="SSF52047">
    <property type="entry name" value="RNI-like"/>
    <property type="match status" value="1"/>
</dbReference>
<protein>
    <submittedName>
        <fullName evidence="3">Disease resistance protein RPS2-like</fullName>
    </submittedName>
</protein>
<evidence type="ECO:0000313" key="2">
    <source>
        <dbReference type="Proteomes" id="UP001515500"/>
    </source>
</evidence>
<dbReference type="AlphaFoldDB" id="A0AB40AV50"/>
<name>A0AB40AV50_DIOCR</name>
<sequence length="277" mass="32332">MNGSGSHLKYLSISDVKKLANIIWKNLSPPECFHVLKWLYIIGCNLDNLAWVLHLPCLYYLHIEDCAEIEMLFYMEEEREIQQQEVSEHRPTFPALEFLKITNLPKLVSISNFALDFPQLSSLALCDCAEIKTLVYIEEEREIQQQEVSEHCPTFPALKDILLIKLPKLVSISNFALDFPRLSQLIVYKCLNLKKLPFKSGINNNNQRMILIDCKREWWESLEWDDATIPSHILPRFRMIQCATYNIEKSCHPFDRSLISGVLHLQKLLRTTISLRN</sequence>
<dbReference type="InterPro" id="IPR050905">
    <property type="entry name" value="Plant_NBS-LRR"/>
</dbReference>